<evidence type="ECO:0000256" key="9">
    <source>
        <dbReference type="ARBA" id="ARBA00023136"/>
    </source>
</evidence>
<feature type="transmembrane region" description="Helical" evidence="10">
    <location>
        <begin position="1318"/>
        <end position="1336"/>
    </location>
</feature>
<feature type="transmembrane region" description="Helical" evidence="10">
    <location>
        <begin position="688"/>
        <end position="708"/>
    </location>
</feature>
<feature type="transmembrane region" description="Helical" evidence="10">
    <location>
        <begin position="1235"/>
        <end position="1251"/>
    </location>
</feature>
<dbReference type="InterPro" id="IPR043926">
    <property type="entry name" value="ABCG_dom"/>
</dbReference>
<feature type="transmembrane region" description="Helical" evidence="10">
    <location>
        <begin position="622"/>
        <end position="650"/>
    </location>
</feature>
<dbReference type="SUPFAM" id="SSF52540">
    <property type="entry name" value="P-loop containing nucleoside triphosphate hydrolases"/>
    <property type="match status" value="2"/>
</dbReference>
<dbReference type="Gene3D" id="3.40.50.300">
    <property type="entry name" value="P-loop containing nucleotide triphosphate hydrolases"/>
    <property type="match status" value="2"/>
</dbReference>
<dbReference type="GO" id="GO:0016887">
    <property type="term" value="F:ATP hydrolysis activity"/>
    <property type="evidence" value="ECO:0007669"/>
    <property type="project" value="InterPro"/>
</dbReference>
<evidence type="ECO:0000256" key="8">
    <source>
        <dbReference type="ARBA" id="ARBA00022989"/>
    </source>
</evidence>
<feature type="transmembrane region" description="Helical" evidence="10">
    <location>
        <begin position="1205"/>
        <end position="1223"/>
    </location>
</feature>
<dbReference type="PANTHER" id="PTHR48040">
    <property type="entry name" value="PLEIOTROPIC DRUG RESISTANCE PROTEIN 1-LIKE ISOFORM X1"/>
    <property type="match status" value="1"/>
</dbReference>
<evidence type="ECO:0000256" key="5">
    <source>
        <dbReference type="ARBA" id="ARBA00022737"/>
    </source>
</evidence>
<dbReference type="Pfam" id="PF01061">
    <property type="entry name" value="ABC2_membrane"/>
    <property type="match status" value="2"/>
</dbReference>
<evidence type="ECO:0000256" key="2">
    <source>
        <dbReference type="ARBA" id="ARBA00006012"/>
    </source>
</evidence>
<evidence type="ECO:0000313" key="13">
    <source>
        <dbReference type="Proteomes" id="UP001229421"/>
    </source>
</evidence>
<dbReference type="FunFam" id="3.40.50.300:FF:000059">
    <property type="entry name" value="ABC transporter G family member 40"/>
    <property type="match status" value="1"/>
</dbReference>
<dbReference type="PROSITE" id="PS50893">
    <property type="entry name" value="ABC_TRANSPORTER_2"/>
    <property type="match status" value="2"/>
</dbReference>
<dbReference type="FunFam" id="3.40.50.300:FF:000179">
    <property type="entry name" value="ABC transporter G family member 34"/>
    <property type="match status" value="1"/>
</dbReference>
<dbReference type="GO" id="GO:0140359">
    <property type="term" value="F:ABC-type transporter activity"/>
    <property type="evidence" value="ECO:0007669"/>
    <property type="project" value="InterPro"/>
</dbReference>
<keyword evidence="7" id="KW-0067">ATP-binding</keyword>
<dbReference type="InterPro" id="IPR034001">
    <property type="entry name" value="ABCG_PDR_1"/>
</dbReference>
<dbReference type="Pfam" id="PF08370">
    <property type="entry name" value="PDR_assoc"/>
    <property type="match status" value="1"/>
</dbReference>
<evidence type="ECO:0000313" key="12">
    <source>
        <dbReference type="EMBL" id="KAK1422490.1"/>
    </source>
</evidence>
<feature type="transmembrane region" description="Helical" evidence="10">
    <location>
        <begin position="546"/>
        <end position="565"/>
    </location>
</feature>
<evidence type="ECO:0000256" key="10">
    <source>
        <dbReference type="SAM" id="Phobius"/>
    </source>
</evidence>
<evidence type="ECO:0000256" key="7">
    <source>
        <dbReference type="ARBA" id="ARBA00022840"/>
    </source>
</evidence>
<dbReference type="InterPro" id="IPR027417">
    <property type="entry name" value="P-loop_NTPase"/>
</dbReference>
<keyword evidence="9 10" id="KW-0472">Membrane</keyword>
<name>A0AAD8NNC5_TARER</name>
<gene>
    <name evidence="12" type="ORF">QVD17_25635</name>
</gene>
<dbReference type="SMART" id="SM00382">
    <property type="entry name" value="AAA"/>
    <property type="match status" value="2"/>
</dbReference>
<feature type="domain" description="ABC transporter" evidence="11">
    <location>
        <begin position="859"/>
        <end position="1112"/>
    </location>
</feature>
<proteinExistence type="inferred from homology"/>
<dbReference type="GO" id="GO:0016020">
    <property type="term" value="C:membrane"/>
    <property type="evidence" value="ECO:0007669"/>
    <property type="project" value="UniProtKB-SubCell"/>
</dbReference>
<dbReference type="InterPro" id="IPR029481">
    <property type="entry name" value="ABC_trans_N"/>
</dbReference>
<feature type="transmembrane region" description="Helical" evidence="10">
    <location>
        <begin position="1283"/>
        <end position="1306"/>
    </location>
</feature>
<keyword evidence="5" id="KW-0677">Repeat</keyword>
<feature type="transmembrane region" description="Helical" evidence="10">
    <location>
        <begin position="1379"/>
        <end position="1398"/>
    </location>
</feature>
<comment type="similarity">
    <text evidence="2">Belongs to the ABC transporter superfamily. ABCG family. PDR (TC 3.A.1.205) subfamily.</text>
</comment>
<dbReference type="GO" id="GO:2000032">
    <property type="term" value="P:regulation of secondary shoot formation"/>
    <property type="evidence" value="ECO:0007669"/>
    <property type="project" value="UniProtKB-ARBA"/>
</dbReference>
<feature type="domain" description="ABC transporter" evidence="11">
    <location>
        <begin position="175"/>
        <end position="448"/>
    </location>
</feature>
<dbReference type="InterPro" id="IPR003593">
    <property type="entry name" value="AAA+_ATPase"/>
</dbReference>
<feature type="transmembrane region" description="Helical" evidence="10">
    <location>
        <begin position="773"/>
        <end position="798"/>
    </location>
</feature>
<dbReference type="GO" id="GO:0005524">
    <property type="term" value="F:ATP binding"/>
    <property type="evidence" value="ECO:0007669"/>
    <property type="project" value="UniProtKB-KW"/>
</dbReference>
<evidence type="ECO:0000256" key="4">
    <source>
        <dbReference type="ARBA" id="ARBA00022692"/>
    </source>
</evidence>
<dbReference type="InterPro" id="IPR013581">
    <property type="entry name" value="PDR_assoc"/>
</dbReference>
<evidence type="ECO:0000256" key="3">
    <source>
        <dbReference type="ARBA" id="ARBA00022448"/>
    </source>
</evidence>
<dbReference type="Proteomes" id="UP001229421">
    <property type="component" value="Unassembled WGS sequence"/>
</dbReference>
<dbReference type="InterPro" id="IPR034003">
    <property type="entry name" value="ABCG_PDR_2"/>
</dbReference>
<feature type="transmembrane region" description="Helical" evidence="10">
    <location>
        <begin position="577"/>
        <end position="601"/>
    </location>
</feature>
<dbReference type="GO" id="GO:0009914">
    <property type="term" value="P:hormone transport"/>
    <property type="evidence" value="ECO:0007669"/>
    <property type="project" value="UniProtKB-ARBA"/>
</dbReference>
<dbReference type="EMBL" id="JAUHHV010000006">
    <property type="protein sequence ID" value="KAK1422490.1"/>
    <property type="molecule type" value="Genomic_DNA"/>
</dbReference>
<organism evidence="12 13">
    <name type="scientific">Tagetes erecta</name>
    <name type="common">African marigold</name>
    <dbReference type="NCBI Taxonomy" id="13708"/>
    <lineage>
        <taxon>Eukaryota</taxon>
        <taxon>Viridiplantae</taxon>
        <taxon>Streptophyta</taxon>
        <taxon>Embryophyta</taxon>
        <taxon>Tracheophyta</taxon>
        <taxon>Spermatophyta</taxon>
        <taxon>Magnoliopsida</taxon>
        <taxon>eudicotyledons</taxon>
        <taxon>Gunneridae</taxon>
        <taxon>Pentapetalae</taxon>
        <taxon>asterids</taxon>
        <taxon>campanulids</taxon>
        <taxon>Asterales</taxon>
        <taxon>Asteraceae</taxon>
        <taxon>Asteroideae</taxon>
        <taxon>Heliantheae alliance</taxon>
        <taxon>Tageteae</taxon>
        <taxon>Tagetes</taxon>
    </lineage>
</organism>
<feature type="transmembrane region" description="Helical" evidence="10">
    <location>
        <begin position="1430"/>
        <end position="1452"/>
    </location>
</feature>
<evidence type="ECO:0000259" key="11">
    <source>
        <dbReference type="PROSITE" id="PS50893"/>
    </source>
</evidence>
<dbReference type="InterPro" id="IPR013525">
    <property type="entry name" value="ABC2_TM"/>
</dbReference>
<keyword evidence="4 10" id="KW-0812">Transmembrane</keyword>
<dbReference type="Pfam" id="PF19055">
    <property type="entry name" value="ABC2_membrane_7"/>
    <property type="match status" value="2"/>
</dbReference>
<keyword evidence="13" id="KW-1185">Reference proteome</keyword>
<evidence type="ECO:0000256" key="1">
    <source>
        <dbReference type="ARBA" id="ARBA00004141"/>
    </source>
</evidence>
<keyword evidence="6" id="KW-0547">Nucleotide-binding</keyword>
<feature type="transmembrane region" description="Helical" evidence="10">
    <location>
        <begin position="1348"/>
        <end position="1367"/>
    </location>
</feature>
<dbReference type="InterPro" id="IPR003439">
    <property type="entry name" value="ABC_transporter-like_ATP-bd"/>
</dbReference>
<feature type="transmembrane region" description="Helical" evidence="10">
    <location>
        <begin position="662"/>
        <end position="681"/>
    </location>
</feature>
<dbReference type="CDD" id="cd03233">
    <property type="entry name" value="ABCG_PDR_domain1"/>
    <property type="match status" value="1"/>
</dbReference>
<dbReference type="CDD" id="cd03232">
    <property type="entry name" value="ABCG_PDR_domain2"/>
    <property type="match status" value="1"/>
</dbReference>
<dbReference type="PANTHER" id="PTHR48040:SF66">
    <property type="entry name" value="PLANT PDR ABC TRANSPORTER ASSOCIATED-RELATED"/>
    <property type="match status" value="1"/>
</dbReference>
<reference evidence="12" key="1">
    <citation type="journal article" date="2023" name="bioRxiv">
        <title>Improved chromosome-level genome assembly for marigold (Tagetes erecta).</title>
        <authorList>
            <person name="Jiang F."/>
            <person name="Yuan L."/>
            <person name="Wang S."/>
            <person name="Wang H."/>
            <person name="Xu D."/>
            <person name="Wang A."/>
            <person name="Fan W."/>
        </authorList>
    </citation>
    <scope>NUCLEOTIDE SEQUENCE</scope>
    <source>
        <strain evidence="12">WSJ</strain>
        <tissue evidence="12">Leaf</tissue>
    </source>
</reference>
<keyword evidence="3" id="KW-0813">Transport</keyword>
<accession>A0AAD8NNC5</accession>
<dbReference type="Pfam" id="PF14510">
    <property type="entry name" value="ABC_trans_N"/>
    <property type="match status" value="1"/>
</dbReference>
<dbReference type="Pfam" id="PF00005">
    <property type="entry name" value="ABC_tran"/>
    <property type="match status" value="2"/>
</dbReference>
<protein>
    <recommendedName>
        <fullName evidence="11">ABC transporter domain-containing protein</fullName>
    </recommendedName>
</protein>
<comment type="caution">
    <text evidence="12">The sequence shown here is derived from an EMBL/GenBank/DDBJ whole genome shotgun (WGS) entry which is preliminary data.</text>
</comment>
<sequence length="1461" mass="165046">MDDERRMSMSQSLGRSISRGLSRASGAWRMEDVFATGGGASHDGRSSRHSMEDEEALRWAALEKLPTYNRLRTTIFKSYVPADDEKMPSEQMLLDVRDLDPKARQRFIDKIFKVAEEDNEIFLRKFRDRVDKVGISLPTVEVRFQNLSVEADCYVGNRALPTLINATRNIVESFLASIGISFAEKVKLGILKETSGILKPGRMTLLLGPPSSGKTTLLLALAGRLDPGLKVDGEITYNGHRLNEFEPRRTAAYISQTDNHVGEMTVKETFDFAARCQGVGSRLEMLTELARREKEAGIFPEAEVDLFMKATAIEGDESNLITYYTLRILGLDVCRDTFVGDQMRRGISGGQKKRVTTGEMLVGPAKTLFMDEISTGLDSSTTFQIVKCMQQVAHLTESTIFMSLLQPAPETFDLFDDIVLLSEGQIVYLGPREHIVEFFESCGFKCPERKGTADFLQEVTSKKDQEQYWSDRNRAYRYIPVSEFSQRFKSFHVGEKLQRELSVPYDKNQTHKAALVYKKYLVPKMELLKASWDKEVLLLKRNAPIYVFRTIQIVFVSCICTTLYLRTEMNHRNEIDGALYVGALLNSMLINMFNGLADLSLTVMRLPVIYKQRDLMFHPPWAFTLPAFLLRIPISMIESVIWTVILYWGVDLAPDAGRFFKHILLVFLIQNVAAGLFRLIAGVCKTMSIANTGGSLVLLLIFLLGGFILPKTQIPNWWEWAYWLSPLSYIFKSITINEFLDSRWTSQRSSDGRTNLGFAVLKNLDIPTSESSYWIGVGALLGFIVLFNILFTVSLMYLQAPGKPQAIISKEEAAAMKGHAIEGSGSKQNKEMRQISSSISNANGASKKGMVLPFSPLAMSFDNMNYYVDMPSEMREQGVNENRLQLLRDVTGAFRPGVLTALMGVSGAGKTTLMDVLAGRKTGGYIEGDIRISGFPKKQETFARISGYCEQTDIHTPTITVRESLIYSAFLRLSKEVSKEDKMIFVSEVMELVELENIKDAIVGLPGVSGLSTEQRKRLTIAVELVANPSIIFMDEPTSGLDARAAAIVMRAVRNTVDTGRTVVCTIHQPSIDIFESFDELLLLKRGGQVIYSGPLGRHSQQIIEYFEAIDGVPKITEQYNPATWMLEVSSGAAEMRLGIDFAEHFTASSLHQRNKALVKELSVPPPGATDLHFETQYAQSSWGQFKSCIWKMWWSYWRNPDYNLVRFAFTLLCAIMVGSVFWKIGNKKSSNNDLSTVIGAMYSAIFFVGINNSQTVQPVVATERTVFYRERAAGMYSSLPYAMAQVIVEIPYTLLQTIYYSVIVYSMVSFEWTADKFFWSFFLNFFSFLYFTYFGMMTVSVTPNEQVAAIFAAGFYLLFNIFSGFYIPRPQIPGWWIWYYWICPMAWTVYGCIVSQYHDANQEITVPGEFPNPTMANFIKDYYGFELDFMGPVAAVLVGFCVFFALLYAFFLRTLNFQMR</sequence>
<comment type="subcellular location">
    <subcellularLocation>
        <location evidence="1">Membrane</location>
        <topology evidence="1">Multi-pass membrane protein</topology>
    </subcellularLocation>
</comment>
<keyword evidence="8 10" id="KW-1133">Transmembrane helix</keyword>
<evidence type="ECO:0000256" key="6">
    <source>
        <dbReference type="ARBA" id="ARBA00022741"/>
    </source>
</evidence>